<dbReference type="Gene3D" id="3.40.50.2300">
    <property type="match status" value="2"/>
</dbReference>
<feature type="domain" description="Response regulatory" evidence="3">
    <location>
        <begin position="11"/>
        <end position="125"/>
    </location>
</feature>
<dbReference type="PANTHER" id="PTHR44591:SF19">
    <property type="entry name" value="TWO-COMPONENT RESPONSE REGULATOR-RELATED"/>
    <property type="match status" value="1"/>
</dbReference>
<proteinExistence type="predicted"/>
<keyword evidence="4" id="KW-0378">Hydrolase</keyword>
<evidence type="ECO:0000313" key="5">
    <source>
        <dbReference type="Proteomes" id="UP000244248"/>
    </source>
</evidence>
<dbReference type="Pfam" id="PF00072">
    <property type="entry name" value="Response_reg"/>
    <property type="match status" value="2"/>
</dbReference>
<dbReference type="SUPFAM" id="SSF52172">
    <property type="entry name" value="CheY-like"/>
    <property type="match status" value="2"/>
</dbReference>
<dbReference type="InterPro" id="IPR050595">
    <property type="entry name" value="Bact_response_regulator"/>
</dbReference>
<dbReference type="InterPro" id="IPR011006">
    <property type="entry name" value="CheY-like_superfamily"/>
</dbReference>
<name>A0A2T5MC32_9GAMM</name>
<reference evidence="4 5" key="1">
    <citation type="submission" date="2018-04" db="EMBL/GenBank/DDBJ databases">
        <title>Novel species isolated from glacier.</title>
        <authorList>
            <person name="Liu Q."/>
            <person name="Xin Y.-H."/>
        </authorList>
    </citation>
    <scope>NUCLEOTIDE SEQUENCE [LARGE SCALE GENOMIC DNA]</scope>
    <source>
        <strain evidence="4 5">GT1R17</strain>
    </source>
</reference>
<comment type="caution">
    <text evidence="2">Lacks conserved residue(s) required for the propagation of feature annotation.</text>
</comment>
<dbReference type="EMBL" id="QANS01000007">
    <property type="protein sequence ID" value="PTU30130.1"/>
    <property type="molecule type" value="Genomic_DNA"/>
</dbReference>
<evidence type="ECO:0000259" key="3">
    <source>
        <dbReference type="PROSITE" id="PS50110"/>
    </source>
</evidence>
<evidence type="ECO:0000313" key="4">
    <source>
        <dbReference type="EMBL" id="PTU30130.1"/>
    </source>
</evidence>
<organism evidence="4 5">
    <name type="scientific">Stenotrophobium rhamnosiphilum</name>
    <dbReference type="NCBI Taxonomy" id="2029166"/>
    <lineage>
        <taxon>Bacteria</taxon>
        <taxon>Pseudomonadati</taxon>
        <taxon>Pseudomonadota</taxon>
        <taxon>Gammaproteobacteria</taxon>
        <taxon>Nevskiales</taxon>
        <taxon>Nevskiaceae</taxon>
        <taxon>Stenotrophobium</taxon>
    </lineage>
</organism>
<gene>
    <name evidence="4" type="ORF">CJD38_16450</name>
</gene>
<dbReference type="PANTHER" id="PTHR44591">
    <property type="entry name" value="STRESS RESPONSE REGULATOR PROTEIN 1"/>
    <property type="match status" value="1"/>
</dbReference>
<protein>
    <submittedName>
        <fullName evidence="4">Phosphohydrolase</fullName>
    </submittedName>
</protein>
<dbReference type="GO" id="GO:0016787">
    <property type="term" value="F:hydrolase activity"/>
    <property type="evidence" value="ECO:0007669"/>
    <property type="project" value="UniProtKB-KW"/>
</dbReference>
<accession>A0A2T5MC32</accession>
<dbReference type="PROSITE" id="PS50110">
    <property type="entry name" value="RESPONSE_REGULATORY"/>
    <property type="match status" value="2"/>
</dbReference>
<dbReference type="CDD" id="cd17569">
    <property type="entry name" value="REC_HupR-like"/>
    <property type="match status" value="1"/>
</dbReference>
<feature type="domain" description="Response regulatory" evidence="3">
    <location>
        <begin position="152"/>
        <end position="266"/>
    </location>
</feature>
<dbReference type="SMART" id="SM00448">
    <property type="entry name" value="REC"/>
    <property type="match status" value="2"/>
</dbReference>
<dbReference type="Proteomes" id="UP000244248">
    <property type="component" value="Unassembled WGS sequence"/>
</dbReference>
<evidence type="ECO:0000256" key="2">
    <source>
        <dbReference type="PROSITE-ProRule" id="PRU00169"/>
    </source>
</evidence>
<dbReference type="RefSeq" id="WP_107941476.1">
    <property type="nucleotide sequence ID" value="NZ_QANS01000007.1"/>
</dbReference>
<dbReference type="OrthoDB" id="9802066at2"/>
<evidence type="ECO:0000256" key="1">
    <source>
        <dbReference type="ARBA" id="ARBA00022553"/>
    </source>
</evidence>
<keyword evidence="5" id="KW-1185">Reference proteome</keyword>
<dbReference type="AlphaFoldDB" id="A0A2T5MC32"/>
<sequence length="312" mass="33755">MTDLPISARPRILFVDDEPRILIALKAMFKQDYEITTAPGGAAAIDLIKTNVFDVIVSDQRMPGVTGVEVLRAARDNQPKAVRLLLTGYSDLNAIIGSINEGEIFRFISKPWSNTELRATLASAVRASSVEQIALPPITDAAGVQQPPSGVGVLVLDDDPQTFANLKHALESSRDVFAASTVDGCLEILSKNSIGVIFTELVVGGEEVALLLSALREHHPSLVVVVITHQADAGHSIELINHGQIYRLLLKPSSDSVLRGTVNIATRRFQMLQQHPEQIQRIVVEPNPQLQAPAAGGLLSRIKKIFTSSWAS</sequence>
<dbReference type="InterPro" id="IPR001789">
    <property type="entry name" value="Sig_transdc_resp-reg_receiver"/>
</dbReference>
<dbReference type="GO" id="GO:0000160">
    <property type="term" value="P:phosphorelay signal transduction system"/>
    <property type="evidence" value="ECO:0007669"/>
    <property type="project" value="InterPro"/>
</dbReference>
<comment type="caution">
    <text evidence="4">The sequence shown here is derived from an EMBL/GenBank/DDBJ whole genome shotgun (WGS) entry which is preliminary data.</text>
</comment>
<feature type="modified residue" description="4-aspartylphosphate" evidence="2">
    <location>
        <position position="59"/>
    </location>
</feature>
<keyword evidence="1 2" id="KW-0597">Phosphoprotein</keyword>